<accession>A0A5E6TBZ6</accession>
<dbReference type="Proteomes" id="UP000327167">
    <property type="component" value="Unassembled WGS sequence"/>
</dbReference>
<dbReference type="EMBL" id="CABVHJ010000008">
    <property type="protein sequence ID" value="VVM89767.1"/>
    <property type="molecule type" value="Genomic_DNA"/>
</dbReference>
<sequence length="241" mass="28255">MSAWIFTSLLEINLRAAKPYSKLIIMTIKHKPQYILDQYQGIPIKCSAQYPTFENIVQALYILVYDASRVFRYARGYHVRTRFTDKMTCSEYSAHLNNYYKIKFKYIPLRVTVSETDESGIHHHHAIILNDKLSRKSSLQHLHAKLKKEGKLADYSIIAPDHDKYGHHLQTIEDLDSYFKWMTYLAKIKSKPIKHQLWSGSRKVTSMLKDWRDSKMPDVRGARIKEIDFNAPGRDLSNFIS</sequence>
<reference evidence="1 2" key="1">
    <citation type="submission" date="2019-09" db="EMBL/GenBank/DDBJ databases">
        <authorList>
            <person name="Chandra G."/>
            <person name="Truman W A."/>
        </authorList>
    </citation>
    <scope>NUCLEOTIDE SEQUENCE [LARGE SCALE GENOMIC DNA]</scope>
    <source>
        <strain evidence="1">PS655</strain>
    </source>
</reference>
<name>A0A5E6TBZ6_PSEFL</name>
<gene>
    <name evidence="1" type="ORF">PS655_02754</name>
</gene>
<dbReference type="AlphaFoldDB" id="A0A5E6TBZ6"/>
<organism evidence="1 2">
    <name type="scientific">Pseudomonas fluorescens</name>
    <dbReference type="NCBI Taxonomy" id="294"/>
    <lineage>
        <taxon>Bacteria</taxon>
        <taxon>Pseudomonadati</taxon>
        <taxon>Pseudomonadota</taxon>
        <taxon>Gammaproteobacteria</taxon>
        <taxon>Pseudomonadales</taxon>
        <taxon>Pseudomonadaceae</taxon>
        <taxon>Pseudomonas</taxon>
    </lineage>
</organism>
<proteinExistence type="predicted"/>
<protein>
    <submittedName>
        <fullName evidence="1">Uncharacterized protein</fullName>
    </submittedName>
</protein>
<evidence type="ECO:0000313" key="1">
    <source>
        <dbReference type="EMBL" id="VVM89767.1"/>
    </source>
</evidence>
<evidence type="ECO:0000313" key="2">
    <source>
        <dbReference type="Proteomes" id="UP000327167"/>
    </source>
</evidence>